<dbReference type="Pfam" id="PF12796">
    <property type="entry name" value="Ank_2"/>
    <property type="match status" value="2"/>
</dbReference>
<dbReference type="PROSITE" id="PS50297">
    <property type="entry name" value="ANK_REP_REGION"/>
    <property type="match status" value="3"/>
</dbReference>
<dbReference type="PANTHER" id="PTHR24126">
    <property type="entry name" value="ANKYRIN REPEAT, PH AND SEC7 DOMAIN CONTAINING PROTEIN SECG-RELATED"/>
    <property type="match status" value="1"/>
</dbReference>
<dbReference type="EMBL" id="KM434321">
    <property type="protein sequence ID" value="AKL88402.1"/>
    <property type="molecule type" value="mRNA"/>
</dbReference>
<sequence length="521" mass="55982">MIWVVLICGTIIALTIIVIVGVSRKRVHGSTWFPEGFFSLSTRPRAGTNASITSTKPVSRRVPDGRKKMNCLHQGVMDANDNHTSPPSNECWQEDDDDDQPHMKRSKVEKGLEVFENTRMDPGCLDHRQWTPQHLQAANMAATVTDPCLMALTPPQGEVVMHGHRDVDVRGPGGFTPLMLASFRGTGLDYGFDDESGSGSGSGSGEAGDGETPTADIITSLLMQGADINAQTDRTGETSLHLAARYARADAAKVLLDAGADPNTQDSTGRTPLHTAVAADAQGVFQILLRNRSTNLNARMHCGTTPLILAARLAIEGMVEELITAEADIEATDNNGRTSLHWAAAVNNGDAVMTLLRHNANRDAQDSKDETPLFLAAKEGSYIVCQLLLDHYANRNITDHMDRLPRDVALERQHHDIVQLMDEYKVGSPTMLNMAGNSGNNTSPTLPFLPVPKAKNKRRSKPAAKADPTSPSHKKAADIPKAKPRKKKGAGDGGASRPVVQGSAAVGAGQSLHSKSPPDYD</sequence>
<dbReference type="SMART" id="SM00248">
    <property type="entry name" value="ANK"/>
    <property type="match status" value="7"/>
</dbReference>
<evidence type="ECO:0000256" key="4">
    <source>
        <dbReference type="SAM" id="MobiDB-lite"/>
    </source>
</evidence>
<dbReference type="AlphaFoldDB" id="A0A172BHQ1"/>
<dbReference type="Gene3D" id="1.25.40.20">
    <property type="entry name" value="Ankyrin repeat-containing domain"/>
    <property type="match status" value="1"/>
</dbReference>
<dbReference type="PROSITE" id="PS50088">
    <property type="entry name" value="ANK_REPEAT"/>
    <property type="match status" value="4"/>
</dbReference>
<protein>
    <submittedName>
        <fullName evidence="5">Neurogenic locus notch protein</fullName>
    </submittedName>
</protein>
<dbReference type="CDD" id="cd21706">
    <property type="entry name" value="JMTM_dNotch"/>
    <property type="match status" value="1"/>
</dbReference>
<dbReference type="InterPro" id="IPR002110">
    <property type="entry name" value="Ankyrin_rpt"/>
</dbReference>
<reference evidence="5" key="1">
    <citation type="submission" date="2014-08" db="EMBL/GenBank/DDBJ databases">
        <title>Gastrulation in the slipper snail Crepidula fornicata: germ layer formation, morphogenesis, and the fate of the blastopore in a model spiralian 'protostome'.</title>
        <authorList>
            <person name="Lyons D.C."/>
            <person name="Perry K.J."/>
            <person name="Fischer A."/>
            <person name="Helfrich L."/>
            <person name="Johansson K."/>
            <person name="Diamond J."/>
            <person name="Henry J.Q."/>
        </authorList>
    </citation>
    <scope>NUCLEOTIDE SEQUENCE</scope>
</reference>
<evidence type="ECO:0000256" key="1">
    <source>
        <dbReference type="ARBA" id="ARBA00022737"/>
    </source>
</evidence>
<organism evidence="5">
    <name type="scientific">Crepidula fornicata</name>
    <name type="common">Slipper limpet</name>
    <name type="synonym">Patella fornicata</name>
    <dbReference type="NCBI Taxonomy" id="176853"/>
    <lineage>
        <taxon>Eukaryota</taxon>
        <taxon>Metazoa</taxon>
        <taxon>Spiralia</taxon>
        <taxon>Lophotrochozoa</taxon>
        <taxon>Mollusca</taxon>
        <taxon>Gastropoda</taxon>
        <taxon>Caenogastropoda</taxon>
        <taxon>Littorinimorpha</taxon>
        <taxon>Calyptraeoidea</taxon>
        <taxon>Calyptraeidae</taxon>
        <taxon>Crepidula</taxon>
    </lineage>
</organism>
<evidence type="ECO:0000313" key="5">
    <source>
        <dbReference type="EMBL" id="AKL88402.1"/>
    </source>
</evidence>
<dbReference type="Pfam" id="PF00023">
    <property type="entry name" value="Ank"/>
    <property type="match status" value="1"/>
</dbReference>
<feature type="repeat" description="ANK" evidence="3">
    <location>
        <begin position="368"/>
        <end position="400"/>
    </location>
</feature>
<evidence type="ECO:0000256" key="2">
    <source>
        <dbReference type="ARBA" id="ARBA00023043"/>
    </source>
</evidence>
<accession>A0A172BHQ1</accession>
<keyword evidence="1" id="KW-0677">Repeat</keyword>
<dbReference type="SUPFAM" id="SSF48403">
    <property type="entry name" value="Ankyrin repeat"/>
    <property type="match status" value="1"/>
</dbReference>
<feature type="compositionally biased region" description="Polar residues" evidence="4">
    <location>
        <begin position="82"/>
        <end position="91"/>
    </location>
</feature>
<feature type="compositionally biased region" description="Gly residues" evidence="4">
    <location>
        <begin position="198"/>
        <end position="207"/>
    </location>
</feature>
<proteinExistence type="evidence at transcript level"/>
<feature type="compositionally biased region" description="Polar residues" evidence="4">
    <location>
        <begin position="435"/>
        <end position="445"/>
    </location>
</feature>
<feature type="non-terminal residue" evidence="5">
    <location>
        <position position="521"/>
    </location>
</feature>
<evidence type="ECO:0000256" key="3">
    <source>
        <dbReference type="PROSITE-ProRule" id="PRU00023"/>
    </source>
</evidence>
<feature type="region of interest" description="Disordered" evidence="4">
    <location>
        <begin position="191"/>
        <end position="213"/>
    </location>
</feature>
<feature type="repeat" description="ANK" evidence="3">
    <location>
        <begin position="302"/>
        <end position="334"/>
    </location>
</feature>
<feature type="non-terminal residue" evidence="5">
    <location>
        <position position="1"/>
    </location>
</feature>
<feature type="repeat" description="ANK" evidence="3">
    <location>
        <begin position="335"/>
        <end position="367"/>
    </location>
</feature>
<feature type="region of interest" description="Disordered" evidence="4">
    <location>
        <begin position="77"/>
        <end position="103"/>
    </location>
</feature>
<gene>
    <name evidence="5" type="primary">Notch</name>
</gene>
<dbReference type="PANTHER" id="PTHR24126:SF14">
    <property type="entry name" value="ANK_REP_REGION DOMAIN-CONTAINING PROTEIN"/>
    <property type="match status" value="1"/>
</dbReference>
<keyword evidence="2 3" id="KW-0040">ANK repeat</keyword>
<dbReference type="InterPro" id="IPR036770">
    <property type="entry name" value="Ankyrin_rpt-contain_sf"/>
</dbReference>
<feature type="repeat" description="ANK" evidence="3">
    <location>
        <begin position="235"/>
        <end position="267"/>
    </location>
</feature>
<name>A0A172BHQ1_CREFO</name>
<feature type="region of interest" description="Disordered" evidence="4">
    <location>
        <begin position="431"/>
        <end position="521"/>
    </location>
</feature>